<dbReference type="AlphaFoldDB" id="A0A8J5RI67"/>
<evidence type="ECO:0000259" key="6">
    <source>
        <dbReference type="Pfam" id="PF00125"/>
    </source>
</evidence>
<dbReference type="Pfam" id="PF00125">
    <property type="entry name" value="Histone"/>
    <property type="match status" value="1"/>
</dbReference>
<dbReference type="InterPro" id="IPR007125">
    <property type="entry name" value="H2A/H2B/H3"/>
</dbReference>
<dbReference type="PANTHER" id="PTHR10252:SF143">
    <property type="entry name" value="OS01G0102400 PROTEIN"/>
    <property type="match status" value="1"/>
</dbReference>
<comment type="subcellular location">
    <subcellularLocation>
        <location evidence="1">Nucleus</location>
    </subcellularLocation>
</comment>
<feature type="region of interest" description="Disordered" evidence="5">
    <location>
        <begin position="128"/>
        <end position="186"/>
    </location>
</feature>
<dbReference type="CDD" id="cd22908">
    <property type="entry name" value="HFD_NFYC-like"/>
    <property type="match status" value="1"/>
</dbReference>
<dbReference type="GO" id="GO:0005634">
    <property type="term" value="C:nucleus"/>
    <property type="evidence" value="ECO:0007669"/>
    <property type="project" value="UniProtKB-SubCell"/>
</dbReference>
<reference evidence="7" key="2">
    <citation type="submission" date="2021-02" db="EMBL/GenBank/DDBJ databases">
        <authorList>
            <person name="Kimball J.A."/>
            <person name="Haas M.W."/>
            <person name="Macchietto M."/>
            <person name="Kono T."/>
            <person name="Duquette J."/>
            <person name="Shao M."/>
        </authorList>
    </citation>
    <scope>NUCLEOTIDE SEQUENCE</scope>
    <source>
        <tissue evidence="7">Fresh leaf tissue</tissue>
    </source>
</reference>
<feature type="region of interest" description="Disordered" evidence="5">
    <location>
        <begin position="1"/>
        <end position="22"/>
    </location>
</feature>
<evidence type="ECO:0000256" key="5">
    <source>
        <dbReference type="SAM" id="MobiDB-lite"/>
    </source>
</evidence>
<reference evidence="7" key="1">
    <citation type="journal article" date="2021" name="bioRxiv">
        <title>Whole Genome Assembly and Annotation of Northern Wild Rice, Zizania palustris L., Supports a Whole Genome Duplication in the Zizania Genus.</title>
        <authorList>
            <person name="Haas M."/>
            <person name="Kono T."/>
            <person name="Macchietto M."/>
            <person name="Millas R."/>
            <person name="McGilp L."/>
            <person name="Shao M."/>
            <person name="Duquette J."/>
            <person name="Hirsch C.N."/>
            <person name="Kimball J."/>
        </authorList>
    </citation>
    <scope>NUCLEOTIDE SEQUENCE</scope>
    <source>
        <tissue evidence="7">Fresh leaf tissue</tissue>
    </source>
</reference>
<gene>
    <name evidence="7" type="ORF">GUJ93_ZPchr0008g11526</name>
</gene>
<dbReference type="OrthoDB" id="636685at2759"/>
<evidence type="ECO:0000256" key="1">
    <source>
        <dbReference type="ARBA" id="ARBA00004123"/>
    </source>
</evidence>
<sequence>MERALDVRRSPRERPPVSREQQEMVDEFWRDRQRDMRTMTDFSEHAIPMARLKKLVSSQKGKMMMTFDMPAFLSKLCELFVQELAVRAWACAQSHSRCIILDTDIAEAIAATESYDFLVDIVHSHRAKHSSGSAPCRPASAVAKKRPRADNNGQPSATADHFPGQLQPLPQFAPGSSTTRPPMHPVPQPSLLPVLLHQYLPSFSLPSFPLQVSSPPLLPTAAAAANGAMLPTIPNVVSDSSLWGYNTNTISTNNNVQAAGNINADGSSSSTILASVMRPTLLGRAAAAAALPSTPNSTFYMTNYSGVGGFGTSNVVARQASITLPGHSDAPPSHPELSSYSSLSNNNHQAVTLPESQEIHGTKQHVSIIDTIDVTGDEALPGRQEQKHGEESTVDSDDQDGIFEGIDAETIDGVCANANNCRISWDEVGMDDNYFLPNVLEYTGTQ</sequence>
<evidence type="ECO:0000256" key="2">
    <source>
        <dbReference type="ARBA" id="ARBA00023015"/>
    </source>
</evidence>
<keyword evidence="4" id="KW-0539">Nucleus</keyword>
<organism evidence="7 8">
    <name type="scientific">Zizania palustris</name>
    <name type="common">Northern wild rice</name>
    <dbReference type="NCBI Taxonomy" id="103762"/>
    <lineage>
        <taxon>Eukaryota</taxon>
        <taxon>Viridiplantae</taxon>
        <taxon>Streptophyta</taxon>
        <taxon>Embryophyta</taxon>
        <taxon>Tracheophyta</taxon>
        <taxon>Spermatophyta</taxon>
        <taxon>Magnoliopsida</taxon>
        <taxon>Liliopsida</taxon>
        <taxon>Poales</taxon>
        <taxon>Poaceae</taxon>
        <taxon>BOP clade</taxon>
        <taxon>Oryzoideae</taxon>
        <taxon>Oryzeae</taxon>
        <taxon>Zizaniinae</taxon>
        <taxon>Zizania</taxon>
    </lineage>
</organism>
<dbReference type="Proteomes" id="UP000729402">
    <property type="component" value="Unassembled WGS sequence"/>
</dbReference>
<keyword evidence="8" id="KW-1185">Reference proteome</keyword>
<accession>A0A8J5RI67</accession>
<feature type="compositionally biased region" description="Low complexity" evidence="5">
    <location>
        <begin position="335"/>
        <end position="347"/>
    </location>
</feature>
<dbReference type="EMBL" id="JAAALK010000290">
    <property type="protein sequence ID" value="KAG8046238.1"/>
    <property type="molecule type" value="Genomic_DNA"/>
</dbReference>
<dbReference type="PANTHER" id="PTHR10252">
    <property type="entry name" value="HISTONE-LIKE TRANSCRIPTION FACTOR CCAAT-RELATED"/>
    <property type="match status" value="1"/>
</dbReference>
<name>A0A8J5RI67_ZIZPA</name>
<feature type="region of interest" description="Disordered" evidence="5">
    <location>
        <begin position="381"/>
        <end position="400"/>
    </location>
</feature>
<evidence type="ECO:0000313" key="8">
    <source>
        <dbReference type="Proteomes" id="UP000729402"/>
    </source>
</evidence>
<comment type="caution">
    <text evidence="7">The sequence shown here is derived from an EMBL/GenBank/DDBJ whole genome shotgun (WGS) entry which is preliminary data.</text>
</comment>
<evidence type="ECO:0000256" key="4">
    <source>
        <dbReference type="ARBA" id="ARBA00023242"/>
    </source>
</evidence>
<keyword evidence="2" id="KW-0805">Transcription regulation</keyword>
<dbReference type="InterPro" id="IPR050568">
    <property type="entry name" value="Transcr_DNA_Rep_Reg"/>
</dbReference>
<feature type="domain" description="Core Histone H2A/H2B/H3" evidence="6">
    <location>
        <begin position="30"/>
        <end position="109"/>
    </location>
</feature>
<proteinExistence type="predicted"/>
<keyword evidence="3" id="KW-0804">Transcription</keyword>
<dbReference type="GO" id="GO:0000976">
    <property type="term" value="F:transcription cis-regulatory region binding"/>
    <property type="evidence" value="ECO:0007669"/>
    <property type="project" value="TreeGrafter"/>
</dbReference>
<evidence type="ECO:0000256" key="3">
    <source>
        <dbReference type="ARBA" id="ARBA00023163"/>
    </source>
</evidence>
<protein>
    <recommendedName>
        <fullName evidence="6">Core Histone H2A/H2B/H3 domain-containing protein</fullName>
    </recommendedName>
</protein>
<evidence type="ECO:0000313" key="7">
    <source>
        <dbReference type="EMBL" id="KAG8046238.1"/>
    </source>
</evidence>
<dbReference type="GO" id="GO:0006355">
    <property type="term" value="P:regulation of DNA-templated transcription"/>
    <property type="evidence" value="ECO:0007669"/>
    <property type="project" value="TreeGrafter"/>
</dbReference>
<feature type="region of interest" description="Disordered" evidence="5">
    <location>
        <begin position="324"/>
        <end position="347"/>
    </location>
</feature>